<comment type="subcellular location">
    <subcellularLocation>
        <location evidence="1">Cell membrane</location>
        <topology evidence="1">Multi-pass membrane protein</topology>
    </subcellularLocation>
</comment>
<organism evidence="8 9">
    <name type="scientific">Luteolibacter algae</name>
    <dbReference type="NCBI Taxonomy" id="454151"/>
    <lineage>
        <taxon>Bacteria</taxon>
        <taxon>Pseudomonadati</taxon>
        <taxon>Verrucomicrobiota</taxon>
        <taxon>Verrucomicrobiia</taxon>
        <taxon>Verrucomicrobiales</taxon>
        <taxon>Verrucomicrobiaceae</taxon>
        <taxon>Luteolibacter</taxon>
    </lineage>
</organism>
<dbReference type="PANTHER" id="PTHR23522">
    <property type="entry name" value="BLL5896 PROTEIN"/>
    <property type="match status" value="1"/>
</dbReference>
<proteinExistence type="predicted"/>
<keyword evidence="2" id="KW-0813">Transport</keyword>
<evidence type="ECO:0000256" key="4">
    <source>
        <dbReference type="ARBA" id="ARBA00022692"/>
    </source>
</evidence>
<comment type="caution">
    <text evidence="8">The sequence shown here is derived from an EMBL/GenBank/DDBJ whole genome shotgun (WGS) entry which is preliminary data.</text>
</comment>
<keyword evidence="5 7" id="KW-1133">Transmembrane helix</keyword>
<feature type="transmembrane region" description="Helical" evidence="7">
    <location>
        <begin position="164"/>
        <end position="186"/>
    </location>
</feature>
<feature type="transmembrane region" description="Helical" evidence="7">
    <location>
        <begin position="375"/>
        <end position="396"/>
    </location>
</feature>
<feature type="transmembrane region" description="Helical" evidence="7">
    <location>
        <begin position="336"/>
        <end position="355"/>
    </location>
</feature>
<keyword evidence="6 7" id="KW-0472">Membrane</keyword>
<dbReference type="Gene3D" id="1.20.1250.20">
    <property type="entry name" value="MFS general substrate transporter like domains"/>
    <property type="match status" value="2"/>
</dbReference>
<evidence type="ECO:0000256" key="7">
    <source>
        <dbReference type="SAM" id="Phobius"/>
    </source>
</evidence>
<evidence type="ECO:0000256" key="6">
    <source>
        <dbReference type="ARBA" id="ARBA00023136"/>
    </source>
</evidence>
<feature type="transmembrane region" description="Helical" evidence="7">
    <location>
        <begin position="12"/>
        <end position="30"/>
    </location>
</feature>
<keyword evidence="4 7" id="KW-0812">Transmembrane</keyword>
<dbReference type="SUPFAM" id="SSF103473">
    <property type="entry name" value="MFS general substrate transporter"/>
    <property type="match status" value="1"/>
</dbReference>
<feature type="transmembrane region" description="Helical" evidence="7">
    <location>
        <begin position="306"/>
        <end position="324"/>
    </location>
</feature>
<feature type="transmembrane region" description="Helical" evidence="7">
    <location>
        <begin position="251"/>
        <end position="268"/>
    </location>
</feature>
<dbReference type="PANTHER" id="PTHR23522:SF4">
    <property type="entry name" value="NUCLEOSIDE PERMEASE NUPG-RELATED"/>
    <property type="match status" value="1"/>
</dbReference>
<dbReference type="InterPro" id="IPR004740">
    <property type="entry name" value="Nuc_H_symport"/>
</dbReference>
<evidence type="ECO:0000256" key="1">
    <source>
        <dbReference type="ARBA" id="ARBA00004651"/>
    </source>
</evidence>
<dbReference type="InterPro" id="IPR036259">
    <property type="entry name" value="MFS_trans_sf"/>
</dbReference>
<feature type="transmembrane region" description="Helical" evidence="7">
    <location>
        <begin position="213"/>
        <end position="231"/>
    </location>
</feature>
<feature type="transmembrane region" description="Helical" evidence="7">
    <location>
        <begin position="137"/>
        <end position="158"/>
    </location>
</feature>
<feature type="transmembrane region" description="Helical" evidence="7">
    <location>
        <begin position="74"/>
        <end position="93"/>
    </location>
</feature>
<name>A0ABW5D505_9BACT</name>
<dbReference type="Pfam" id="PF03825">
    <property type="entry name" value="Nuc_H_symport"/>
    <property type="match status" value="1"/>
</dbReference>
<keyword evidence="9" id="KW-1185">Reference proteome</keyword>
<feature type="transmembrane region" description="Helical" evidence="7">
    <location>
        <begin position="275"/>
        <end position="294"/>
    </location>
</feature>
<dbReference type="Proteomes" id="UP001597375">
    <property type="component" value="Unassembled WGS sequence"/>
</dbReference>
<reference evidence="9" key="1">
    <citation type="journal article" date="2019" name="Int. J. Syst. Evol. Microbiol.">
        <title>The Global Catalogue of Microorganisms (GCM) 10K type strain sequencing project: providing services to taxonomists for standard genome sequencing and annotation.</title>
        <authorList>
            <consortium name="The Broad Institute Genomics Platform"/>
            <consortium name="The Broad Institute Genome Sequencing Center for Infectious Disease"/>
            <person name="Wu L."/>
            <person name="Ma J."/>
        </authorList>
    </citation>
    <scope>NUCLEOTIDE SEQUENCE [LARGE SCALE GENOMIC DNA]</scope>
    <source>
        <strain evidence="9">CGMCC 4.7106</strain>
    </source>
</reference>
<dbReference type="RefSeq" id="WP_386818498.1">
    <property type="nucleotide sequence ID" value="NZ_JBHUIT010000002.1"/>
</dbReference>
<evidence type="ECO:0000256" key="5">
    <source>
        <dbReference type="ARBA" id="ARBA00022989"/>
    </source>
</evidence>
<evidence type="ECO:0000256" key="2">
    <source>
        <dbReference type="ARBA" id="ARBA00022448"/>
    </source>
</evidence>
<evidence type="ECO:0000256" key="3">
    <source>
        <dbReference type="ARBA" id="ARBA00022475"/>
    </source>
</evidence>
<dbReference type="EMBL" id="JBHUIT010000002">
    <property type="protein sequence ID" value="MFD2255814.1"/>
    <property type="molecule type" value="Genomic_DNA"/>
</dbReference>
<keyword evidence="3" id="KW-1003">Cell membrane</keyword>
<feature type="transmembrane region" description="Helical" evidence="7">
    <location>
        <begin position="99"/>
        <end position="125"/>
    </location>
</feature>
<accession>A0ABW5D505</accession>
<protein>
    <submittedName>
        <fullName evidence="8">MFS transporter</fullName>
    </submittedName>
</protein>
<sequence length="400" mass="43460">MTDEKKGVFTKLWLVSFFHGMGPGFWIPALTNLLRAEGMGEWIAWAFAIPPICALVSPLIGGAMADERMQAQKLLGWCSFACSITLVIAFAALDFDLGVGWFLAGLTLYSIASGPTWGLVTTISLTHLSNGEKRYPLVRVAATFGWMVAGFFTSYAMNADVSPVSGYASALARIVTGVLAFMLPATPPLGQGRSWRSALGLGGFVLFKNRDHAAVLIITGCFSVPLAAFYMYSPELFKALGDETPTATMTVAQWSEIVAMFALGSLMLKYRLKTLLMWGMGLSALRFALSGYGGMTGVMAWHTTGVAMHGVCYTIYFITVQVYLNRRVKPELRGQAQGLLAVMAGGVGPLVGAFFCGWLRDTVVDESGRGWDVFWWVLSSMIVVCWLLFGCIYRGLGVRK</sequence>
<evidence type="ECO:0000313" key="9">
    <source>
        <dbReference type="Proteomes" id="UP001597375"/>
    </source>
</evidence>
<evidence type="ECO:0000313" key="8">
    <source>
        <dbReference type="EMBL" id="MFD2255814.1"/>
    </source>
</evidence>
<gene>
    <name evidence="8" type="ORF">ACFSSA_03915</name>
</gene>
<feature type="transmembrane region" description="Helical" evidence="7">
    <location>
        <begin position="42"/>
        <end position="62"/>
    </location>
</feature>